<evidence type="ECO:0008006" key="4">
    <source>
        <dbReference type="Google" id="ProtNLM"/>
    </source>
</evidence>
<protein>
    <recommendedName>
        <fullName evidence="4">Extracellular protein</fullName>
    </recommendedName>
</protein>
<evidence type="ECO:0000256" key="1">
    <source>
        <dbReference type="SAM" id="SignalP"/>
    </source>
</evidence>
<dbReference type="EMBL" id="JBHLZY010000002">
    <property type="protein sequence ID" value="MFB9768453.1"/>
    <property type="molecule type" value="Genomic_DNA"/>
</dbReference>
<keyword evidence="1" id="KW-0732">Signal</keyword>
<accession>A0ABV5WR78</accession>
<evidence type="ECO:0000313" key="3">
    <source>
        <dbReference type="Proteomes" id="UP001589691"/>
    </source>
</evidence>
<name>A0ABV5WR78_9LACO</name>
<proteinExistence type="predicted"/>
<keyword evidence="3" id="KW-1185">Reference proteome</keyword>
<feature type="chain" id="PRO_5047419882" description="Extracellular protein" evidence="1">
    <location>
        <begin position="21"/>
        <end position="114"/>
    </location>
</feature>
<comment type="caution">
    <text evidence="2">The sequence shown here is derived from an EMBL/GenBank/DDBJ whole genome shotgun (WGS) entry which is preliminary data.</text>
</comment>
<dbReference type="RefSeq" id="WP_137643457.1">
    <property type="nucleotide sequence ID" value="NZ_BJEA01000018.1"/>
</dbReference>
<organism evidence="2 3">
    <name type="scientific">Lactiplantibacillus modestisalitolerans</name>
    <dbReference type="NCBI Taxonomy" id="1457219"/>
    <lineage>
        <taxon>Bacteria</taxon>
        <taxon>Bacillati</taxon>
        <taxon>Bacillota</taxon>
        <taxon>Bacilli</taxon>
        <taxon>Lactobacillales</taxon>
        <taxon>Lactobacillaceae</taxon>
        <taxon>Lactiplantibacillus</taxon>
    </lineage>
</organism>
<dbReference type="Proteomes" id="UP001589691">
    <property type="component" value="Unassembled WGS sequence"/>
</dbReference>
<sequence>MKRWQSLSLMIIASSALVWGSEYSLQGADHRNVRRRVTAQLSYQAATHQATVRGQTRRGSLVTISSDHRVHQVTANHKTGRFQLTLRAKRRQSVVVQVAGAKPKVLVVPARAKS</sequence>
<feature type="signal peptide" evidence="1">
    <location>
        <begin position="1"/>
        <end position="20"/>
    </location>
</feature>
<evidence type="ECO:0000313" key="2">
    <source>
        <dbReference type="EMBL" id="MFB9768453.1"/>
    </source>
</evidence>
<reference evidence="2 3" key="1">
    <citation type="submission" date="2024-09" db="EMBL/GenBank/DDBJ databases">
        <authorList>
            <person name="Sun Q."/>
            <person name="Mori K."/>
        </authorList>
    </citation>
    <scope>NUCLEOTIDE SEQUENCE [LARGE SCALE GENOMIC DNA]</scope>
    <source>
        <strain evidence="2 3">TBRC 4576</strain>
    </source>
</reference>
<gene>
    <name evidence="2" type="ORF">ACFFLI_00985</name>
</gene>